<evidence type="ECO:0000256" key="1">
    <source>
        <dbReference type="ARBA" id="ARBA00000832"/>
    </source>
</evidence>
<dbReference type="EMBL" id="BAABJP010000057">
    <property type="protein sequence ID" value="GAA5173842.1"/>
    <property type="molecule type" value="Genomic_DNA"/>
</dbReference>
<evidence type="ECO:0000313" key="10">
    <source>
        <dbReference type="Proteomes" id="UP001428817"/>
    </source>
</evidence>
<evidence type="ECO:0000313" key="9">
    <source>
        <dbReference type="EMBL" id="GAA5173842.1"/>
    </source>
</evidence>
<comment type="caution">
    <text evidence="9">The sequence shown here is derived from an EMBL/GenBank/DDBJ whole genome shotgun (WGS) entry which is preliminary data.</text>
</comment>
<dbReference type="InterPro" id="IPR006148">
    <property type="entry name" value="Glc/Gal-6P_isomerase"/>
</dbReference>
<accession>A0ABP9RAR7</accession>
<evidence type="ECO:0000256" key="3">
    <source>
        <dbReference type="ARBA" id="ARBA00004961"/>
    </source>
</evidence>
<feature type="domain" description="Glucosamine/galactosamine-6-phosphate isomerase" evidence="8">
    <location>
        <begin position="11"/>
        <end position="240"/>
    </location>
</feature>
<dbReference type="SUPFAM" id="SSF100950">
    <property type="entry name" value="NagB/RpiA/CoA transferase-like"/>
    <property type="match status" value="1"/>
</dbReference>
<keyword evidence="10" id="KW-1185">Reference proteome</keyword>
<gene>
    <name evidence="7 9" type="primary">pgl</name>
    <name evidence="9" type="ORF">GCM10023321_76300</name>
</gene>
<dbReference type="InterPro" id="IPR039104">
    <property type="entry name" value="6PGL"/>
</dbReference>
<evidence type="ECO:0000256" key="7">
    <source>
        <dbReference type="RuleBase" id="RU365095"/>
    </source>
</evidence>
<evidence type="ECO:0000256" key="5">
    <source>
        <dbReference type="ARBA" id="ARBA00013198"/>
    </source>
</evidence>
<evidence type="ECO:0000256" key="6">
    <source>
        <dbReference type="ARBA" id="ARBA00020337"/>
    </source>
</evidence>
<reference evidence="10" key="1">
    <citation type="journal article" date="2019" name="Int. J. Syst. Evol. Microbiol.">
        <title>The Global Catalogue of Microorganisms (GCM) 10K type strain sequencing project: providing services to taxonomists for standard genome sequencing and annotation.</title>
        <authorList>
            <consortium name="The Broad Institute Genomics Platform"/>
            <consortium name="The Broad Institute Genome Sequencing Center for Infectious Disease"/>
            <person name="Wu L."/>
            <person name="Ma J."/>
        </authorList>
    </citation>
    <scope>NUCLEOTIDE SEQUENCE [LARGE SCALE GENOMIC DNA]</scope>
    <source>
        <strain evidence="10">JCM 18303</strain>
    </source>
</reference>
<dbReference type="Gene3D" id="3.40.50.1360">
    <property type="match status" value="1"/>
</dbReference>
<dbReference type="CDD" id="cd01400">
    <property type="entry name" value="6PGL"/>
    <property type="match status" value="1"/>
</dbReference>
<evidence type="ECO:0000259" key="8">
    <source>
        <dbReference type="Pfam" id="PF01182"/>
    </source>
</evidence>
<dbReference type="InterPro" id="IPR037171">
    <property type="entry name" value="NagB/RpiA_transferase-like"/>
</dbReference>
<dbReference type="Pfam" id="PF01182">
    <property type="entry name" value="Glucosamine_iso"/>
    <property type="match status" value="1"/>
</dbReference>
<name>A0ABP9RAR7_9PSEU</name>
<dbReference type="RefSeq" id="WP_185060627.1">
    <property type="nucleotide sequence ID" value="NZ_BAABJP010000057.1"/>
</dbReference>
<evidence type="ECO:0000256" key="4">
    <source>
        <dbReference type="ARBA" id="ARBA00010662"/>
    </source>
</evidence>
<dbReference type="EC" id="3.1.1.31" evidence="5 7"/>
<comment type="similarity">
    <text evidence="4 7">Belongs to the glucosamine/galactosamine-6-phosphate isomerase family. 6-phosphogluconolactonase subfamily.</text>
</comment>
<proteinExistence type="inferred from homology"/>
<comment type="pathway">
    <text evidence="3 7">Carbohydrate degradation; pentose phosphate pathway; D-ribulose 5-phosphate from D-glucose 6-phosphate (oxidative stage): step 2/3.</text>
</comment>
<dbReference type="PANTHER" id="PTHR11054">
    <property type="entry name" value="6-PHOSPHOGLUCONOLACTONASE"/>
    <property type="match status" value="1"/>
</dbReference>
<keyword evidence="7" id="KW-0378">Hydrolase</keyword>
<comment type="catalytic activity">
    <reaction evidence="1 7">
        <text>6-phospho-D-glucono-1,5-lactone + H2O = 6-phospho-D-gluconate + H(+)</text>
        <dbReference type="Rhea" id="RHEA:12556"/>
        <dbReference type="ChEBI" id="CHEBI:15377"/>
        <dbReference type="ChEBI" id="CHEBI:15378"/>
        <dbReference type="ChEBI" id="CHEBI:57955"/>
        <dbReference type="ChEBI" id="CHEBI:58759"/>
        <dbReference type="EC" id="3.1.1.31"/>
    </reaction>
</comment>
<evidence type="ECO:0000256" key="2">
    <source>
        <dbReference type="ARBA" id="ARBA00002681"/>
    </source>
</evidence>
<dbReference type="PANTHER" id="PTHR11054:SF0">
    <property type="entry name" value="6-PHOSPHOGLUCONOLACTONASE"/>
    <property type="match status" value="1"/>
</dbReference>
<dbReference type="Proteomes" id="UP001428817">
    <property type="component" value="Unassembled WGS sequence"/>
</dbReference>
<dbReference type="InterPro" id="IPR005900">
    <property type="entry name" value="6-phosphogluconolactonase_DevB"/>
</dbReference>
<dbReference type="NCBIfam" id="TIGR01198">
    <property type="entry name" value="pgl"/>
    <property type="match status" value="1"/>
</dbReference>
<organism evidence="9 10">
    <name type="scientific">Pseudonocardia eucalypti</name>
    <dbReference type="NCBI Taxonomy" id="648755"/>
    <lineage>
        <taxon>Bacteria</taxon>
        <taxon>Bacillati</taxon>
        <taxon>Actinomycetota</taxon>
        <taxon>Actinomycetes</taxon>
        <taxon>Pseudonocardiales</taxon>
        <taxon>Pseudonocardiaceae</taxon>
        <taxon>Pseudonocardia</taxon>
    </lineage>
</organism>
<sequence length="259" mass="27559">MSSTQVVVHANPELVAAAAAARLTVRLVDVQHARGVASVVLTGGRTGIAVLEQLRRSPARDAVDWSKVDIYWGDERFLPPGHPDRNDTQARAALLDHVPVDPARVHPMPAADDRWRDDAEGAAEAYARELAAQASPEDHGPVPRLDVCLLGVGEEGHTGSIFPSSPAAYETERTVVAVQGSPKPPPTRITLTLPAIRRSAEVWLLTTGASKAAVVAMALRGAGEIQLPAAGARGLRRTLWVLDREAASKLPRDLAPPLI</sequence>
<comment type="function">
    <text evidence="2 7">Hydrolysis of 6-phosphogluconolactone to 6-phosphogluconate.</text>
</comment>
<protein>
    <recommendedName>
        <fullName evidence="6 7">6-phosphogluconolactonase</fullName>
        <shortName evidence="7">6PGL</shortName>
        <ecNumber evidence="5 7">3.1.1.31</ecNumber>
    </recommendedName>
</protein>